<dbReference type="Proteomes" id="UP000190626">
    <property type="component" value="Unassembled WGS sequence"/>
</dbReference>
<comment type="caution">
    <text evidence="6">The sequence shown here is derived from an EMBL/GenBank/DDBJ whole genome shotgun (WGS) entry which is preliminary data.</text>
</comment>
<evidence type="ECO:0000256" key="2">
    <source>
        <dbReference type="ARBA" id="ARBA00022692"/>
    </source>
</evidence>
<gene>
    <name evidence="6" type="ORF">BC351_35090</name>
</gene>
<evidence type="ECO:0000313" key="6">
    <source>
        <dbReference type="EMBL" id="OPH51238.1"/>
    </source>
</evidence>
<accession>A0A1V4HD39</accession>
<protein>
    <submittedName>
        <fullName evidence="6">Sporulation membrane protein YtaF</fullName>
    </submittedName>
</protein>
<dbReference type="PANTHER" id="PTHR35529:SF2">
    <property type="entry name" value="SPORULATION PROTEIN YTAF-RELATED"/>
    <property type="match status" value="1"/>
</dbReference>
<dbReference type="PANTHER" id="PTHR35529">
    <property type="entry name" value="MANGANESE EFFLUX PUMP MNTP-RELATED"/>
    <property type="match status" value="1"/>
</dbReference>
<evidence type="ECO:0000256" key="3">
    <source>
        <dbReference type="ARBA" id="ARBA00022989"/>
    </source>
</evidence>
<dbReference type="OrthoDB" id="1679205at2"/>
<dbReference type="EMBL" id="MBTG01000031">
    <property type="protein sequence ID" value="OPH51238.1"/>
    <property type="molecule type" value="Genomic_DNA"/>
</dbReference>
<keyword evidence="2 5" id="KW-0812">Transmembrane</keyword>
<feature type="transmembrane region" description="Helical" evidence="5">
    <location>
        <begin position="180"/>
        <end position="198"/>
    </location>
</feature>
<dbReference type="RefSeq" id="WP_079417121.1">
    <property type="nucleotide sequence ID" value="NZ_MBTG01000031.1"/>
</dbReference>
<keyword evidence="7" id="KW-1185">Reference proteome</keyword>
<name>A0A1V4HD39_9BACL</name>
<proteinExistence type="predicted"/>
<evidence type="ECO:0000256" key="4">
    <source>
        <dbReference type="ARBA" id="ARBA00023136"/>
    </source>
</evidence>
<dbReference type="Pfam" id="PF02659">
    <property type="entry name" value="Mntp"/>
    <property type="match status" value="2"/>
</dbReference>
<dbReference type="AlphaFoldDB" id="A0A1V4HD39"/>
<dbReference type="STRING" id="1469647.BC351_35090"/>
<reference evidence="7" key="1">
    <citation type="submission" date="2016-07" db="EMBL/GenBank/DDBJ databases">
        <authorList>
            <person name="Florea S."/>
            <person name="Webb J.S."/>
            <person name="Jaromczyk J."/>
            <person name="Schardl C.L."/>
        </authorList>
    </citation>
    <scope>NUCLEOTIDE SEQUENCE [LARGE SCALE GENOMIC DNA]</scope>
    <source>
        <strain evidence="7">CY1</strain>
    </source>
</reference>
<evidence type="ECO:0000256" key="1">
    <source>
        <dbReference type="ARBA" id="ARBA00022475"/>
    </source>
</evidence>
<evidence type="ECO:0000256" key="5">
    <source>
        <dbReference type="SAM" id="Phobius"/>
    </source>
</evidence>
<evidence type="ECO:0000313" key="7">
    <source>
        <dbReference type="Proteomes" id="UP000190626"/>
    </source>
</evidence>
<feature type="transmembrane region" description="Helical" evidence="5">
    <location>
        <begin position="148"/>
        <end position="168"/>
    </location>
</feature>
<sequence>MHWFTIVAIGIAANLDNLGIGLSFGSRSTKVPLLSNLLIALLSMAATYVAMSAGNYVSHLLSPSVGNLIGGIIIILLGAWGLRASLKRFRHAARDAQLGEQFAGMAQRSDKDGNHVISWGESLSLGFALSINCLASGLGAGASGVSPILSAISVGVFSLLTVDLGIRMGSKIAKSWFGRYAELLGCLLLIVIGCYELIV</sequence>
<keyword evidence="4 5" id="KW-0472">Membrane</keyword>
<feature type="transmembrane region" description="Helical" evidence="5">
    <location>
        <begin position="64"/>
        <end position="82"/>
    </location>
</feature>
<feature type="transmembrane region" description="Helical" evidence="5">
    <location>
        <begin position="37"/>
        <end position="58"/>
    </location>
</feature>
<organism evidence="6 7">
    <name type="scientific">Paenibacillus ferrarius</name>
    <dbReference type="NCBI Taxonomy" id="1469647"/>
    <lineage>
        <taxon>Bacteria</taxon>
        <taxon>Bacillati</taxon>
        <taxon>Bacillota</taxon>
        <taxon>Bacilli</taxon>
        <taxon>Bacillales</taxon>
        <taxon>Paenibacillaceae</taxon>
        <taxon>Paenibacillus</taxon>
    </lineage>
</organism>
<dbReference type="InterPro" id="IPR003810">
    <property type="entry name" value="Mntp/YtaF"/>
</dbReference>
<feature type="transmembrane region" description="Helical" evidence="5">
    <location>
        <begin position="6"/>
        <end position="25"/>
    </location>
</feature>
<keyword evidence="3 5" id="KW-1133">Transmembrane helix</keyword>
<keyword evidence="1" id="KW-1003">Cell membrane</keyword>